<dbReference type="Proteomes" id="UP001165060">
    <property type="component" value="Unassembled WGS sequence"/>
</dbReference>
<dbReference type="PANTHER" id="PTHR47933">
    <property type="entry name" value="PENTATRICOPEPTIDE REPEAT-CONTAINING PROTEIN 1, MITOCHONDRIAL"/>
    <property type="match status" value="1"/>
</dbReference>
<evidence type="ECO:0000256" key="1">
    <source>
        <dbReference type="ARBA" id="ARBA00022737"/>
    </source>
</evidence>
<reference evidence="2 3" key="1">
    <citation type="journal article" date="2023" name="Commun. Biol.">
        <title>Genome analysis of Parmales, the sister group of diatoms, reveals the evolutionary specialization of diatoms from phago-mixotrophs to photoautotrophs.</title>
        <authorList>
            <person name="Ban H."/>
            <person name="Sato S."/>
            <person name="Yoshikawa S."/>
            <person name="Yamada K."/>
            <person name="Nakamura Y."/>
            <person name="Ichinomiya M."/>
            <person name="Sato N."/>
            <person name="Blanc-Mathieu R."/>
            <person name="Endo H."/>
            <person name="Kuwata A."/>
            <person name="Ogata H."/>
        </authorList>
    </citation>
    <scope>NUCLEOTIDE SEQUENCE [LARGE SCALE GENOMIC DNA]</scope>
</reference>
<evidence type="ECO:0000313" key="3">
    <source>
        <dbReference type="Proteomes" id="UP001165060"/>
    </source>
</evidence>
<dbReference type="InterPro" id="IPR051240">
    <property type="entry name" value="Mito_RNA-Proc/Resp"/>
</dbReference>
<accession>A0ABQ6MRS1</accession>
<sequence length="467" mass="50761">MRARDLPSAVSLHRSLLHPPDAVFLNSLLNVHVSVGDARGAWALARSMPHPNVRTANTLLKLARTPGEAGGALGLLEELGLRPDAVTRNTLAHLYAGGGELGRALEMQSQNIRPTPLLLTTLASSHFSAGNLQPGLDAWNRALSLPGGCSLANHNRVLRSLLPNLSSPSRSRSAQRQSLKLLLSLHQVLKSHHAPDTRSYNTLLEALLLSTPSSAPPLLEIMRASRTAKPDRATWTILIKGAQSRAEAEGYWSEVVGGGQLDVVALNAYLESLVRLRAVASAVSVLRSPPSPSLRPDVISYSTVVVGLLRAAPRSPRAAPAARRLYGACRARGVEPDALFARLAVDACLSSAAEVGGREDWRDLVALAMRALGDCRPRLVREEGVESWARRRRLVLAAARRAGEKERSGEWEDAFLESRGWNAIDSSFSWGGKARGGGAKKEWEKEKEKDRMKRKDWDSFNSGFRLF</sequence>
<dbReference type="EMBL" id="BRYB01003124">
    <property type="protein sequence ID" value="GMI30893.1"/>
    <property type="molecule type" value="Genomic_DNA"/>
</dbReference>
<protein>
    <recommendedName>
        <fullName evidence="4">Pentatricopeptide repeat-containing protein</fullName>
    </recommendedName>
</protein>
<name>A0ABQ6MRS1_9STRA</name>
<dbReference type="Gene3D" id="1.25.40.10">
    <property type="entry name" value="Tetratricopeptide repeat domain"/>
    <property type="match status" value="2"/>
</dbReference>
<dbReference type="PANTHER" id="PTHR47933:SF11">
    <property type="entry name" value="PENTATRICOPEPTIDE REPEAT-CONTAINING PROTEIN 2"/>
    <property type="match status" value="1"/>
</dbReference>
<proteinExistence type="predicted"/>
<evidence type="ECO:0000313" key="2">
    <source>
        <dbReference type="EMBL" id="GMI30893.1"/>
    </source>
</evidence>
<keyword evidence="1" id="KW-0677">Repeat</keyword>
<gene>
    <name evidence="2" type="ORF">TeGR_g2933</name>
</gene>
<organism evidence="2 3">
    <name type="scientific">Tetraparma gracilis</name>
    <dbReference type="NCBI Taxonomy" id="2962635"/>
    <lineage>
        <taxon>Eukaryota</taxon>
        <taxon>Sar</taxon>
        <taxon>Stramenopiles</taxon>
        <taxon>Ochrophyta</taxon>
        <taxon>Bolidophyceae</taxon>
        <taxon>Parmales</taxon>
        <taxon>Triparmaceae</taxon>
        <taxon>Tetraparma</taxon>
    </lineage>
</organism>
<comment type="caution">
    <text evidence="2">The sequence shown here is derived from an EMBL/GenBank/DDBJ whole genome shotgun (WGS) entry which is preliminary data.</text>
</comment>
<dbReference type="InterPro" id="IPR011990">
    <property type="entry name" value="TPR-like_helical_dom_sf"/>
</dbReference>
<keyword evidence="3" id="KW-1185">Reference proteome</keyword>
<evidence type="ECO:0008006" key="4">
    <source>
        <dbReference type="Google" id="ProtNLM"/>
    </source>
</evidence>